<reference evidence="5" key="1">
    <citation type="journal article" date="2021" name="Sci. Adv.">
        <title>The American lobster genome reveals insights on longevity, neural, and immune adaptations.</title>
        <authorList>
            <person name="Polinski J.M."/>
            <person name="Zimin A.V."/>
            <person name="Clark K.F."/>
            <person name="Kohn A.B."/>
            <person name="Sadowski N."/>
            <person name="Timp W."/>
            <person name="Ptitsyn A."/>
            <person name="Khanna P."/>
            <person name="Romanova D.Y."/>
            <person name="Williams P."/>
            <person name="Greenwood S.J."/>
            <person name="Moroz L.L."/>
            <person name="Walt D.R."/>
            <person name="Bodnar A.G."/>
        </authorList>
    </citation>
    <scope>NUCLEOTIDE SEQUENCE</scope>
    <source>
        <strain evidence="5">GMGI-L3</strain>
    </source>
</reference>
<evidence type="ECO:0000313" key="5">
    <source>
        <dbReference type="EMBL" id="KAG7162526.1"/>
    </source>
</evidence>
<dbReference type="Pfam" id="PF00089">
    <property type="entry name" value="Trypsin"/>
    <property type="match status" value="1"/>
</dbReference>
<feature type="domain" description="Peptidase S1" evidence="4">
    <location>
        <begin position="54"/>
        <end position="253"/>
    </location>
</feature>
<organism evidence="5 6">
    <name type="scientific">Homarus americanus</name>
    <name type="common">American lobster</name>
    <dbReference type="NCBI Taxonomy" id="6706"/>
    <lineage>
        <taxon>Eukaryota</taxon>
        <taxon>Metazoa</taxon>
        <taxon>Ecdysozoa</taxon>
        <taxon>Arthropoda</taxon>
        <taxon>Crustacea</taxon>
        <taxon>Multicrustacea</taxon>
        <taxon>Malacostraca</taxon>
        <taxon>Eumalacostraca</taxon>
        <taxon>Eucarida</taxon>
        <taxon>Decapoda</taxon>
        <taxon>Pleocyemata</taxon>
        <taxon>Astacidea</taxon>
        <taxon>Nephropoidea</taxon>
        <taxon>Nephropidae</taxon>
        <taxon>Homarus</taxon>
    </lineage>
</organism>
<evidence type="ECO:0000256" key="3">
    <source>
        <dbReference type="SAM" id="MobiDB-lite"/>
    </source>
</evidence>
<name>A0A8J5JQZ9_HOMAM</name>
<dbReference type="SMART" id="SM00020">
    <property type="entry name" value="Tryp_SPc"/>
    <property type="match status" value="1"/>
</dbReference>
<dbReference type="Gene3D" id="2.40.10.10">
    <property type="entry name" value="Trypsin-like serine proteases"/>
    <property type="match status" value="1"/>
</dbReference>
<dbReference type="InterPro" id="IPR043504">
    <property type="entry name" value="Peptidase_S1_PA_chymotrypsin"/>
</dbReference>
<protein>
    <submittedName>
        <fullName evidence="5">Chymotrypsin-like protease CTRL-1-like 3</fullName>
    </submittedName>
</protein>
<feature type="compositionally biased region" description="Basic residues" evidence="3">
    <location>
        <begin position="364"/>
        <end position="380"/>
    </location>
</feature>
<feature type="compositionally biased region" description="Acidic residues" evidence="3">
    <location>
        <begin position="300"/>
        <end position="321"/>
    </location>
</feature>
<dbReference type="Proteomes" id="UP000747542">
    <property type="component" value="Unassembled WGS sequence"/>
</dbReference>
<keyword evidence="5" id="KW-0378">Hydrolase</keyword>
<feature type="compositionally biased region" description="Acidic residues" evidence="3">
    <location>
        <begin position="412"/>
        <end position="422"/>
    </location>
</feature>
<dbReference type="GO" id="GO:0006508">
    <property type="term" value="P:proteolysis"/>
    <property type="evidence" value="ECO:0007669"/>
    <property type="project" value="UniProtKB-KW"/>
</dbReference>
<dbReference type="AlphaFoldDB" id="A0A8J5JQZ9"/>
<feature type="compositionally biased region" description="Basic and acidic residues" evidence="3">
    <location>
        <begin position="286"/>
        <end position="295"/>
    </location>
</feature>
<evidence type="ECO:0000313" key="6">
    <source>
        <dbReference type="Proteomes" id="UP000747542"/>
    </source>
</evidence>
<feature type="compositionally biased region" description="Basic residues" evidence="3">
    <location>
        <begin position="433"/>
        <end position="454"/>
    </location>
</feature>
<dbReference type="InterPro" id="IPR001254">
    <property type="entry name" value="Trypsin_dom"/>
</dbReference>
<dbReference type="InterPro" id="IPR009003">
    <property type="entry name" value="Peptidase_S1_PA"/>
</dbReference>
<accession>A0A8J5JQZ9</accession>
<keyword evidence="1" id="KW-1015">Disulfide bond</keyword>
<feature type="compositionally biased region" description="Acidic residues" evidence="3">
    <location>
        <begin position="392"/>
        <end position="402"/>
    </location>
</feature>
<feature type="compositionally biased region" description="Basic residues" evidence="3">
    <location>
        <begin position="267"/>
        <end position="278"/>
    </location>
</feature>
<dbReference type="GO" id="GO:0004252">
    <property type="term" value="F:serine-type endopeptidase activity"/>
    <property type="evidence" value="ECO:0007669"/>
    <property type="project" value="InterPro"/>
</dbReference>
<dbReference type="PROSITE" id="PS50240">
    <property type="entry name" value="TRYPSIN_DOM"/>
    <property type="match status" value="1"/>
</dbReference>
<keyword evidence="6" id="KW-1185">Reference proteome</keyword>
<sequence>MFVVGTGENATLSEEQESSDNTTTIFQGAVFHSATPSLLRKSSCKCGIRLSSKIVGGQPVTINQYPWNVALLNTITGLAFCGGAIINDFISVDKLLVRVGETSRQGQSTLQVPVQSIIVHPNYSGITSDDIALVKLARPLEYNEKILPVCLARGREDINNEKAIVTGWGRKTFEGALLDELHEVKIKVLPTRKCRRKSEYNFSEVHKKIICALGPGKDACQVVNTTYMVGVVKMVGDVEMVGVKGKWIQENAVGGQTCQRSFFKQRSGNKNRGNKNKSKGTAGIRDAGESTKEEGNEGGGEVEEEGKVEEEEEMKEEEEGGFDTSVLDSILGSSSEDPAAVPTFTDIHKVLDPDNEDDGERENNKRRRNKNKRKKNKRKQNKDAMNGGDGNIADDEEEENENNDMNQYEDMGGVEEEGEEESDNKNKQNKNSGNRRRNNNKKGNKRNGNKKRNKNQNGEDEECNEDASNSTKQKVNKDNRRKTNQNKGNEESEDEVNIANVGGEDVEDEVDWSNLSEALKGIAYIIKKESEVTQSNPDENVGL</sequence>
<feature type="region of interest" description="Disordered" evidence="3">
    <location>
        <begin position="261"/>
        <end position="505"/>
    </location>
</feature>
<evidence type="ECO:0000256" key="1">
    <source>
        <dbReference type="ARBA" id="ARBA00023157"/>
    </source>
</evidence>
<dbReference type="PANTHER" id="PTHR24256">
    <property type="entry name" value="TRYPTASE-RELATED"/>
    <property type="match status" value="1"/>
</dbReference>
<comment type="caution">
    <text evidence="5">The sequence shown here is derived from an EMBL/GenBank/DDBJ whole genome shotgun (WGS) entry which is preliminary data.</text>
</comment>
<dbReference type="InterPro" id="IPR051487">
    <property type="entry name" value="Ser/Thr_Proteases_Immune/Dev"/>
</dbReference>
<keyword evidence="5" id="KW-0645">Protease</keyword>
<dbReference type="EMBL" id="JAHLQT010027705">
    <property type="protein sequence ID" value="KAG7162526.1"/>
    <property type="molecule type" value="Genomic_DNA"/>
</dbReference>
<dbReference type="CDD" id="cd00190">
    <property type="entry name" value="Tryp_SPc"/>
    <property type="match status" value="1"/>
</dbReference>
<comment type="similarity">
    <text evidence="2">Belongs to the peptidase S1 family. CLIP subfamily.</text>
</comment>
<evidence type="ECO:0000259" key="4">
    <source>
        <dbReference type="PROSITE" id="PS50240"/>
    </source>
</evidence>
<evidence type="ECO:0000256" key="2">
    <source>
        <dbReference type="ARBA" id="ARBA00024195"/>
    </source>
</evidence>
<dbReference type="SUPFAM" id="SSF50494">
    <property type="entry name" value="Trypsin-like serine proteases"/>
    <property type="match status" value="1"/>
</dbReference>
<gene>
    <name evidence="5" type="primary">Ctrl-L3</name>
    <name evidence="5" type="ORF">Hamer_G008083</name>
</gene>
<proteinExistence type="inferred from homology"/>